<feature type="transmembrane region" description="Helical" evidence="10">
    <location>
        <begin position="78"/>
        <end position="101"/>
    </location>
</feature>
<comment type="caution">
    <text evidence="12">The sequence shown here is derived from an EMBL/GenBank/DDBJ whole genome shotgun (WGS) entry which is preliminary data.</text>
</comment>
<comment type="catalytic activity">
    <reaction evidence="1">
        <text>ATP + protein L-histidine = ADP + protein N-phospho-L-histidine.</text>
        <dbReference type="EC" id="2.7.13.3"/>
    </reaction>
</comment>
<keyword evidence="13" id="KW-1185">Reference proteome</keyword>
<dbReference type="EMBL" id="JBHUOG010000001">
    <property type="protein sequence ID" value="MFD2793027.1"/>
    <property type="molecule type" value="Genomic_DNA"/>
</dbReference>
<feature type="domain" description="Histidine kinase/HSP90-like ATPase" evidence="11">
    <location>
        <begin position="338"/>
        <end position="444"/>
    </location>
</feature>
<feature type="transmembrane region" description="Helical" evidence="10">
    <location>
        <begin position="121"/>
        <end position="140"/>
    </location>
</feature>
<evidence type="ECO:0000313" key="13">
    <source>
        <dbReference type="Proteomes" id="UP001597479"/>
    </source>
</evidence>
<evidence type="ECO:0000256" key="10">
    <source>
        <dbReference type="SAM" id="Phobius"/>
    </source>
</evidence>
<dbReference type="PANTHER" id="PTHR24421">
    <property type="entry name" value="NITRATE/NITRITE SENSOR PROTEIN NARX-RELATED"/>
    <property type="match status" value="1"/>
</dbReference>
<evidence type="ECO:0000256" key="4">
    <source>
        <dbReference type="ARBA" id="ARBA00022679"/>
    </source>
</evidence>
<dbReference type="CDD" id="cd16917">
    <property type="entry name" value="HATPase_UhpB-NarQ-NarX-like"/>
    <property type="match status" value="1"/>
</dbReference>
<dbReference type="Gene3D" id="1.20.5.1930">
    <property type="match status" value="1"/>
</dbReference>
<feature type="transmembrane region" description="Helical" evidence="10">
    <location>
        <begin position="147"/>
        <end position="164"/>
    </location>
</feature>
<evidence type="ECO:0000256" key="8">
    <source>
        <dbReference type="ARBA" id="ARBA00023012"/>
    </source>
</evidence>
<keyword evidence="7" id="KW-0067">ATP-binding</keyword>
<dbReference type="Proteomes" id="UP001597479">
    <property type="component" value="Unassembled WGS sequence"/>
</dbReference>
<keyword evidence="4" id="KW-0808">Transferase</keyword>
<feature type="region of interest" description="Disordered" evidence="9">
    <location>
        <begin position="410"/>
        <end position="467"/>
    </location>
</feature>
<keyword evidence="10" id="KW-0812">Transmembrane</keyword>
<organism evidence="12 13">
    <name type="scientific">Promicromonospora vindobonensis</name>
    <dbReference type="NCBI Taxonomy" id="195748"/>
    <lineage>
        <taxon>Bacteria</taxon>
        <taxon>Bacillati</taxon>
        <taxon>Actinomycetota</taxon>
        <taxon>Actinomycetes</taxon>
        <taxon>Micrococcales</taxon>
        <taxon>Promicromonosporaceae</taxon>
        <taxon>Promicromonospora</taxon>
    </lineage>
</organism>
<evidence type="ECO:0000313" key="12">
    <source>
        <dbReference type="EMBL" id="MFD2793027.1"/>
    </source>
</evidence>
<feature type="transmembrane region" description="Helical" evidence="10">
    <location>
        <begin position="53"/>
        <end position="71"/>
    </location>
</feature>
<name>A0ABW5VPY6_9MICO</name>
<dbReference type="Gene3D" id="3.30.565.10">
    <property type="entry name" value="Histidine kinase-like ATPase, C-terminal domain"/>
    <property type="match status" value="1"/>
</dbReference>
<reference evidence="13" key="1">
    <citation type="journal article" date="2019" name="Int. J. Syst. Evol. Microbiol.">
        <title>The Global Catalogue of Microorganisms (GCM) 10K type strain sequencing project: providing services to taxonomists for standard genome sequencing and annotation.</title>
        <authorList>
            <consortium name="The Broad Institute Genomics Platform"/>
            <consortium name="The Broad Institute Genome Sequencing Center for Infectious Disease"/>
            <person name="Wu L."/>
            <person name="Ma J."/>
        </authorList>
    </citation>
    <scope>NUCLEOTIDE SEQUENCE [LARGE SCALE GENOMIC DNA]</scope>
    <source>
        <strain evidence="13">CCM 7044</strain>
    </source>
</reference>
<keyword evidence="10" id="KW-0472">Membrane</keyword>
<sequence length="467" mass="48568">MLRAPDLFASVSKAYTAENRRGDVITAGVLLLIALALDALGLVRITWDGPANMPSWWFAVPAVVGSTALIWRRTRPLVALAVATVALGADIALGGSVGLFVVVWESLYSVHLHGRPVARRITAVGTTLASLTLMIVIGVLSNDLRAAVLSGLQLATLLVMPMWWGGNVRQGRELTAAAYERGRLERERSQALLRLAEAARHDAVRAERTTVARDLHDVVASHLSAITITSGAALAGAAEAERDRAALRSIRAESLASLQDMQAMIRVLSAETGQGGRAHGEASVDGGTSSGTGGPDLLAAPRVAQLTPVLEQVRLAGLELHVTDADGVLAGDTTLPAAVDHAVYRVVRESLTNVLKHGGGRAELRVAAGDSLELEVYDDGVRPGDAPDQADVGGAGLGLLSMRERVESLGGTFEAGPEPGPGLRPGTGAAAGGWRVRAALPLPDRADMAPGLPERVPSDGRAPGLHA</sequence>
<evidence type="ECO:0000259" key="11">
    <source>
        <dbReference type="SMART" id="SM00387"/>
    </source>
</evidence>
<dbReference type="Pfam" id="PF02518">
    <property type="entry name" value="HATPase_c"/>
    <property type="match status" value="1"/>
</dbReference>
<evidence type="ECO:0000256" key="2">
    <source>
        <dbReference type="ARBA" id="ARBA00012438"/>
    </source>
</evidence>
<feature type="transmembrane region" description="Helical" evidence="10">
    <location>
        <begin position="24"/>
        <end position="47"/>
    </location>
</feature>
<dbReference type="GO" id="GO:0016301">
    <property type="term" value="F:kinase activity"/>
    <property type="evidence" value="ECO:0007669"/>
    <property type="project" value="UniProtKB-KW"/>
</dbReference>
<evidence type="ECO:0000256" key="3">
    <source>
        <dbReference type="ARBA" id="ARBA00022553"/>
    </source>
</evidence>
<keyword evidence="3" id="KW-0597">Phosphoprotein</keyword>
<keyword evidence="6 12" id="KW-0418">Kinase</keyword>
<evidence type="ECO:0000256" key="9">
    <source>
        <dbReference type="SAM" id="MobiDB-lite"/>
    </source>
</evidence>
<dbReference type="InterPro" id="IPR011712">
    <property type="entry name" value="Sig_transdc_His_kin_sub3_dim/P"/>
</dbReference>
<dbReference type="EC" id="2.7.13.3" evidence="2"/>
<dbReference type="SUPFAM" id="SSF55874">
    <property type="entry name" value="ATPase domain of HSP90 chaperone/DNA topoisomerase II/histidine kinase"/>
    <property type="match status" value="1"/>
</dbReference>
<dbReference type="InterPro" id="IPR003594">
    <property type="entry name" value="HATPase_dom"/>
</dbReference>
<dbReference type="RefSeq" id="WP_377180863.1">
    <property type="nucleotide sequence ID" value="NZ_JBHUOG010000001.1"/>
</dbReference>
<dbReference type="SMART" id="SM00387">
    <property type="entry name" value="HATPase_c"/>
    <property type="match status" value="1"/>
</dbReference>
<evidence type="ECO:0000256" key="5">
    <source>
        <dbReference type="ARBA" id="ARBA00022741"/>
    </source>
</evidence>
<proteinExistence type="predicted"/>
<evidence type="ECO:0000256" key="1">
    <source>
        <dbReference type="ARBA" id="ARBA00000085"/>
    </source>
</evidence>
<protein>
    <recommendedName>
        <fullName evidence="2">histidine kinase</fullName>
        <ecNumber evidence="2">2.7.13.3</ecNumber>
    </recommendedName>
</protein>
<keyword evidence="10" id="KW-1133">Transmembrane helix</keyword>
<keyword evidence="5" id="KW-0547">Nucleotide-binding</keyword>
<evidence type="ECO:0000256" key="7">
    <source>
        <dbReference type="ARBA" id="ARBA00022840"/>
    </source>
</evidence>
<accession>A0ABW5VPY6</accession>
<evidence type="ECO:0000256" key="6">
    <source>
        <dbReference type="ARBA" id="ARBA00022777"/>
    </source>
</evidence>
<feature type="region of interest" description="Disordered" evidence="9">
    <location>
        <begin position="272"/>
        <end position="295"/>
    </location>
</feature>
<dbReference type="Pfam" id="PF07730">
    <property type="entry name" value="HisKA_3"/>
    <property type="match status" value="1"/>
</dbReference>
<gene>
    <name evidence="12" type="ORF">ACFS27_05655</name>
</gene>
<dbReference type="InterPro" id="IPR036890">
    <property type="entry name" value="HATPase_C_sf"/>
</dbReference>
<dbReference type="InterPro" id="IPR050482">
    <property type="entry name" value="Sensor_HK_TwoCompSys"/>
</dbReference>
<keyword evidence="8" id="KW-0902">Two-component regulatory system</keyword>
<dbReference type="PANTHER" id="PTHR24421:SF10">
    <property type="entry name" value="NITRATE_NITRITE SENSOR PROTEIN NARQ"/>
    <property type="match status" value="1"/>
</dbReference>